<dbReference type="PROSITE" id="PS00755">
    <property type="entry name" value="SECY_1"/>
    <property type="match status" value="1"/>
</dbReference>
<evidence type="ECO:0000256" key="3">
    <source>
        <dbReference type="ARBA" id="ARBA00022448"/>
    </source>
</evidence>
<comment type="similarity">
    <text evidence="2 9">Belongs to the SecY/SEC61-alpha family.</text>
</comment>
<evidence type="ECO:0000256" key="7">
    <source>
        <dbReference type="ARBA" id="ARBA00023010"/>
    </source>
</evidence>
<keyword evidence="8 10" id="KW-0472">Membrane</keyword>
<dbReference type="Pfam" id="PF10559">
    <property type="entry name" value="Plug_translocon"/>
    <property type="match status" value="1"/>
</dbReference>
<evidence type="ECO:0000256" key="5">
    <source>
        <dbReference type="ARBA" id="ARBA00022927"/>
    </source>
</evidence>
<dbReference type="AlphaFoldDB" id="Q7XZ54"/>
<dbReference type="GO" id="GO:0016020">
    <property type="term" value="C:membrane"/>
    <property type="evidence" value="ECO:0007669"/>
    <property type="project" value="InterPro"/>
</dbReference>
<evidence type="ECO:0000256" key="1">
    <source>
        <dbReference type="ARBA" id="ARBA00004127"/>
    </source>
</evidence>
<feature type="domain" description="Translocon Sec61/SecY plug" evidence="11">
    <location>
        <begin position="37"/>
        <end position="69"/>
    </location>
</feature>
<keyword evidence="3" id="KW-0813">Transport</keyword>
<feature type="transmembrane region" description="Helical" evidence="10">
    <location>
        <begin position="148"/>
        <end position="168"/>
    </location>
</feature>
<evidence type="ECO:0000256" key="6">
    <source>
        <dbReference type="ARBA" id="ARBA00022989"/>
    </source>
</evidence>
<dbReference type="Pfam" id="PF00344">
    <property type="entry name" value="SecY"/>
    <property type="match status" value="1"/>
</dbReference>
<dbReference type="PANTHER" id="PTHR10906">
    <property type="entry name" value="SECY/SEC61-ALPHA FAMILY MEMBER"/>
    <property type="match status" value="1"/>
</dbReference>
<keyword evidence="7" id="KW-0811">Translocation</keyword>
<evidence type="ECO:0000256" key="4">
    <source>
        <dbReference type="ARBA" id="ARBA00022692"/>
    </source>
</evidence>
<dbReference type="GO" id="GO:0015031">
    <property type="term" value="P:protein transport"/>
    <property type="evidence" value="ECO:0007669"/>
    <property type="project" value="UniProtKB-KW"/>
</dbReference>
<dbReference type="SUPFAM" id="SSF103491">
    <property type="entry name" value="Preprotein translocase SecY subunit"/>
    <property type="match status" value="1"/>
</dbReference>
<evidence type="ECO:0000256" key="9">
    <source>
        <dbReference type="RuleBase" id="RU004349"/>
    </source>
</evidence>
<sequence length="187" mass="21001">MWRAIVRPFVPLLPEIEQPNKRVAFKEKVLWTAVTLFIYLVCCQIPLYGVKNTKASDPLYFVRAVLAASNRGTLMELGISPIITSSMIMQFLAGTRIIQVDQSLKEDRALFSGAEKLMGLVICFVEAFMYVFSGMYGDLAVLGTGNAILIITQLFVAGMIVLLLDELLQKGYGLGLRYFTLHRYKHL</sequence>
<keyword evidence="5" id="KW-0653">Protein transport</keyword>
<keyword evidence="4 10" id="KW-0812">Transmembrane</keyword>
<reference evidence="12" key="1">
    <citation type="submission" date="2002-06" db="EMBL/GenBank/DDBJ databases">
        <authorList>
            <person name="Liu C.L."/>
            <person name="Lee Y.K."/>
            <person name="Lee H.K."/>
        </authorList>
    </citation>
    <scope>NUCLEOTIDE SEQUENCE</scope>
</reference>
<proteinExistence type="evidence at transcript level"/>
<feature type="transmembrane region" description="Helical" evidence="10">
    <location>
        <begin position="117"/>
        <end position="136"/>
    </location>
</feature>
<dbReference type="InterPro" id="IPR023201">
    <property type="entry name" value="SecY_dom_sf"/>
</dbReference>
<evidence type="ECO:0000256" key="10">
    <source>
        <dbReference type="SAM" id="Phobius"/>
    </source>
</evidence>
<dbReference type="Gene3D" id="1.10.3370.10">
    <property type="entry name" value="SecY subunit domain"/>
    <property type="match status" value="1"/>
</dbReference>
<protein>
    <submittedName>
        <fullName evidence="12">PfSec61</fullName>
    </submittedName>
</protein>
<dbReference type="InterPro" id="IPR002208">
    <property type="entry name" value="SecY/SEC61-alpha"/>
</dbReference>
<evidence type="ECO:0000256" key="8">
    <source>
        <dbReference type="ARBA" id="ARBA00023136"/>
    </source>
</evidence>
<dbReference type="EMBL" id="AY123098">
    <property type="protein sequence ID" value="AAM93970.1"/>
    <property type="molecule type" value="mRNA"/>
</dbReference>
<comment type="subcellular location">
    <subcellularLocation>
        <location evidence="1">Endomembrane system</location>
        <topology evidence="1">Multi-pass membrane protein</topology>
    </subcellularLocation>
</comment>
<feature type="transmembrane region" description="Helical" evidence="10">
    <location>
        <begin position="29"/>
        <end position="50"/>
    </location>
</feature>
<dbReference type="InterPro" id="IPR019561">
    <property type="entry name" value="Translocon_Sec61/SecY_plug_dom"/>
</dbReference>
<keyword evidence="6 10" id="KW-1133">Transmembrane helix</keyword>
<dbReference type="InterPro" id="IPR030659">
    <property type="entry name" value="SecY_CS"/>
</dbReference>
<evidence type="ECO:0000313" key="12">
    <source>
        <dbReference type="EMBL" id="AAM93970.1"/>
    </source>
</evidence>
<dbReference type="GO" id="GO:0012505">
    <property type="term" value="C:endomembrane system"/>
    <property type="evidence" value="ECO:0007669"/>
    <property type="project" value="UniProtKB-SubCell"/>
</dbReference>
<accession>Q7XZ54</accession>
<evidence type="ECO:0000259" key="11">
    <source>
        <dbReference type="Pfam" id="PF10559"/>
    </source>
</evidence>
<organism evidence="12">
    <name type="scientific">Griffithsia japonica</name>
    <name type="common">Red alga</name>
    <dbReference type="NCBI Taxonomy" id="83288"/>
    <lineage>
        <taxon>Eukaryota</taxon>
        <taxon>Rhodophyta</taxon>
        <taxon>Florideophyceae</taxon>
        <taxon>Rhodymeniophycidae</taxon>
        <taxon>Ceramiales</taxon>
        <taxon>Ceramiaceae</taxon>
        <taxon>Griffithsia</taxon>
    </lineage>
</organism>
<evidence type="ECO:0000256" key="2">
    <source>
        <dbReference type="ARBA" id="ARBA00005751"/>
    </source>
</evidence>
<name>Q7XZ54_GRIJA</name>
<feature type="transmembrane region" description="Helical" evidence="10">
    <location>
        <begin position="78"/>
        <end position="97"/>
    </location>
</feature>